<evidence type="ECO:0000313" key="3">
    <source>
        <dbReference type="Proteomes" id="UP000242656"/>
    </source>
</evidence>
<protein>
    <submittedName>
        <fullName evidence="2">Cell division protein DIVIC</fullName>
    </submittedName>
</protein>
<dbReference type="AlphaFoldDB" id="A0A2B0M3V9"/>
<dbReference type="EMBL" id="NUWN01000051">
    <property type="protein sequence ID" value="PFK39231.1"/>
    <property type="molecule type" value="Genomic_DNA"/>
</dbReference>
<dbReference type="InterPro" id="IPR039076">
    <property type="entry name" value="DivIC"/>
</dbReference>
<keyword evidence="2" id="KW-0131">Cell cycle</keyword>
<dbReference type="GO" id="GO:0051301">
    <property type="term" value="P:cell division"/>
    <property type="evidence" value="ECO:0007669"/>
    <property type="project" value="UniProtKB-KW"/>
</dbReference>
<organism evidence="2 3">
    <name type="scientific">Bacillus cereus</name>
    <dbReference type="NCBI Taxonomy" id="1396"/>
    <lineage>
        <taxon>Bacteria</taxon>
        <taxon>Bacillati</taxon>
        <taxon>Bacillota</taxon>
        <taxon>Bacilli</taxon>
        <taxon>Bacillales</taxon>
        <taxon>Bacillaceae</taxon>
        <taxon>Bacillus</taxon>
        <taxon>Bacillus cereus group</taxon>
    </lineage>
</organism>
<dbReference type="RefSeq" id="WP_098491291.1">
    <property type="nucleotide sequence ID" value="NZ_NUWN01000051.1"/>
</dbReference>
<dbReference type="InterPro" id="IPR007060">
    <property type="entry name" value="FtsL/DivIC"/>
</dbReference>
<dbReference type="Pfam" id="PF04977">
    <property type="entry name" value="DivIC"/>
    <property type="match status" value="1"/>
</dbReference>
<keyword evidence="1" id="KW-0812">Transmembrane</keyword>
<dbReference type="PANTHER" id="PTHR40027:SF1">
    <property type="entry name" value="CELL DIVISION PROTEIN DIVIC"/>
    <property type="match status" value="1"/>
</dbReference>
<keyword evidence="2" id="KW-0132">Cell division</keyword>
<gene>
    <name evidence="2" type="ORF">COI93_13970</name>
</gene>
<dbReference type="PANTHER" id="PTHR40027">
    <property type="entry name" value="CELL DIVISION PROTEIN DIVIC"/>
    <property type="match status" value="1"/>
</dbReference>
<accession>A0A2B0M3V9</accession>
<keyword evidence="1" id="KW-1133">Transmembrane helix</keyword>
<evidence type="ECO:0000313" key="2">
    <source>
        <dbReference type="EMBL" id="PFK39231.1"/>
    </source>
</evidence>
<proteinExistence type="predicted"/>
<keyword evidence="1" id="KW-0472">Membrane</keyword>
<sequence>MRKLRKENVPNQVQYQPQYHEYRRMNKRKIRRFVLVFLFLLFTSFYIQSILSKQDEMIKAKYKTIQQQKEGLISLKKDEYYLRNEVNNLKDDEEQILKLARKEYQFSKPNETVFVIPK</sequence>
<dbReference type="Proteomes" id="UP000242656">
    <property type="component" value="Unassembled WGS sequence"/>
</dbReference>
<name>A0A2B0M3V9_BACCE</name>
<evidence type="ECO:0000256" key="1">
    <source>
        <dbReference type="SAM" id="Phobius"/>
    </source>
</evidence>
<comment type="caution">
    <text evidence="2">The sequence shown here is derived from an EMBL/GenBank/DDBJ whole genome shotgun (WGS) entry which is preliminary data.</text>
</comment>
<reference evidence="2 3" key="1">
    <citation type="submission" date="2017-09" db="EMBL/GenBank/DDBJ databases">
        <title>Large-scale bioinformatics analysis of Bacillus genomes uncovers conserved roles of natural products in bacterial physiology.</title>
        <authorList>
            <consortium name="Agbiome Team Llc"/>
            <person name="Bleich R.M."/>
            <person name="Grubbs K.J."/>
            <person name="Santa Maria K.C."/>
            <person name="Allen S.E."/>
            <person name="Farag S."/>
            <person name="Shank E.A."/>
            <person name="Bowers A."/>
        </authorList>
    </citation>
    <scope>NUCLEOTIDE SEQUENCE [LARGE SCALE GENOMIC DNA]</scope>
    <source>
        <strain evidence="2 3">AFS083043</strain>
    </source>
</reference>
<feature type="transmembrane region" description="Helical" evidence="1">
    <location>
        <begin position="33"/>
        <end position="51"/>
    </location>
</feature>